<proteinExistence type="predicted"/>
<dbReference type="PANTHER" id="PTHR43798:SF33">
    <property type="entry name" value="HYDROLASE, PUTATIVE (AFU_ORTHOLOGUE AFUA_2G14860)-RELATED"/>
    <property type="match status" value="1"/>
</dbReference>
<dbReference type="InterPro" id="IPR020802">
    <property type="entry name" value="TesA-like"/>
</dbReference>
<reference evidence="2 3" key="1">
    <citation type="submission" date="2020-10" db="EMBL/GenBank/DDBJ databases">
        <authorList>
            <person name="Peeters C."/>
        </authorList>
    </citation>
    <scope>NUCLEOTIDE SEQUENCE [LARGE SCALE GENOMIC DNA]</scope>
    <source>
        <strain evidence="2 3">LMG 27952</strain>
    </source>
</reference>
<evidence type="ECO:0000313" key="3">
    <source>
        <dbReference type="Proteomes" id="UP000656319"/>
    </source>
</evidence>
<dbReference type="EMBL" id="CAJHCQ010000019">
    <property type="protein sequence ID" value="CAD6555566.1"/>
    <property type="molecule type" value="Genomic_DNA"/>
</dbReference>
<accession>A0ABN7I9G4</accession>
<protein>
    <submittedName>
        <fullName evidence="2">2-succinyl-6-hydroxy-2, 4-cyclohexadiene-1-carboxylate synthase</fullName>
        <ecNumber evidence="2">4.2.99.20</ecNumber>
    </submittedName>
</protein>
<dbReference type="SMART" id="SM00824">
    <property type="entry name" value="PKS_TE"/>
    <property type="match status" value="1"/>
</dbReference>
<gene>
    <name evidence="2" type="primary">menH_6</name>
    <name evidence="2" type="ORF">LMG27952_05847</name>
</gene>
<dbReference type="Gene3D" id="3.40.50.1820">
    <property type="entry name" value="alpha/beta hydrolase"/>
    <property type="match status" value="1"/>
</dbReference>
<evidence type="ECO:0000259" key="1">
    <source>
        <dbReference type="SMART" id="SM00824"/>
    </source>
</evidence>
<comment type="caution">
    <text evidence="2">The sequence shown here is derived from an EMBL/GenBank/DDBJ whole genome shotgun (WGS) entry which is preliminary data.</text>
</comment>
<organism evidence="2 3">
    <name type="scientific">Paraburkholderia hiiakae</name>
    <dbReference type="NCBI Taxonomy" id="1081782"/>
    <lineage>
        <taxon>Bacteria</taxon>
        <taxon>Pseudomonadati</taxon>
        <taxon>Pseudomonadota</taxon>
        <taxon>Betaproteobacteria</taxon>
        <taxon>Burkholderiales</taxon>
        <taxon>Burkholderiaceae</taxon>
        <taxon>Paraburkholderia</taxon>
    </lineage>
</organism>
<dbReference type="SUPFAM" id="SSF53474">
    <property type="entry name" value="alpha/beta-Hydrolases"/>
    <property type="match status" value="1"/>
</dbReference>
<dbReference type="Pfam" id="PF12697">
    <property type="entry name" value="Abhydrolase_6"/>
    <property type="match status" value="1"/>
</dbReference>
<dbReference type="RefSeq" id="WP_201699379.1">
    <property type="nucleotide sequence ID" value="NZ_CAJHCQ010000019.1"/>
</dbReference>
<dbReference type="Proteomes" id="UP000656319">
    <property type="component" value="Unassembled WGS sequence"/>
</dbReference>
<dbReference type="InterPro" id="IPR029058">
    <property type="entry name" value="AB_hydrolase_fold"/>
</dbReference>
<feature type="domain" description="Thioesterase TesA-like" evidence="1">
    <location>
        <begin position="12"/>
        <end position="243"/>
    </location>
</feature>
<dbReference type="SUPFAM" id="SSF54427">
    <property type="entry name" value="NTF2-like"/>
    <property type="match status" value="1"/>
</dbReference>
<keyword evidence="2" id="KW-0456">Lyase</keyword>
<dbReference type="Gene3D" id="3.10.450.50">
    <property type="match status" value="1"/>
</dbReference>
<dbReference type="PANTHER" id="PTHR43798">
    <property type="entry name" value="MONOACYLGLYCEROL LIPASE"/>
    <property type="match status" value="1"/>
</dbReference>
<dbReference type="InterPro" id="IPR000073">
    <property type="entry name" value="AB_hydrolase_1"/>
</dbReference>
<dbReference type="InterPro" id="IPR050266">
    <property type="entry name" value="AB_hydrolase_sf"/>
</dbReference>
<dbReference type="InterPro" id="IPR032710">
    <property type="entry name" value="NTF2-like_dom_sf"/>
</dbReference>
<evidence type="ECO:0000313" key="2">
    <source>
        <dbReference type="EMBL" id="CAD6555566.1"/>
    </source>
</evidence>
<dbReference type="GO" id="GO:0070205">
    <property type="term" value="F:2-succinyl-6-hydroxy-2,4-cyclohexadiene-1-carboxylate synthase activity"/>
    <property type="evidence" value="ECO:0007669"/>
    <property type="project" value="UniProtKB-EC"/>
</dbReference>
<sequence length="393" mass="42051">MHRTHSTQPALVFIHGFLDGAQIWEDVTRHLGHRAAGALCIDLPGMGARADEPGPFSLDRFAADVTTQVRALSLPVVLVGHSMGAQIAELVAQRLVQQVRGLVLMTPVPLRGAGLPNEAMSAFHAIGGNPAAQRELRRNVSVNLDDARLERLGQLGDRVAASAVGIFADLWNAGHPSGAEPSRYRGPVLIVRGDGDSFVNFAMISSGVMPRFKAPSIASIERAGHWPHIEQPAAVARVVESFLANIEHAPNGAQLQDTPVASQGWTRAFEQKSADAFADAFALNVVLEASVLAKPAIGIEQVKAVMTTASKIYEALSFTHEAHNGLRDYLEWEVQAFGGERMRGVTVLTKNAAGKIVHVAIHHRPLGGALKFSAELGRRLQGKVDASLFYPGA</sequence>
<dbReference type="EC" id="4.2.99.20" evidence="2"/>
<name>A0ABN7I9G4_9BURK</name>
<keyword evidence="3" id="KW-1185">Reference proteome</keyword>